<evidence type="ECO:0000259" key="2">
    <source>
        <dbReference type="Pfam" id="PF06985"/>
    </source>
</evidence>
<accession>A0AAE0TWA2</accession>
<evidence type="ECO:0000256" key="1">
    <source>
        <dbReference type="SAM" id="MobiDB-lite"/>
    </source>
</evidence>
<feature type="domain" description="Heterokaryon incompatibility" evidence="2">
    <location>
        <begin position="176"/>
        <end position="338"/>
    </location>
</feature>
<organism evidence="3 4">
    <name type="scientific">Podospora didyma</name>
    <dbReference type="NCBI Taxonomy" id="330526"/>
    <lineage>
        <taxon>Eukaryota</taxon>
        <taxon>Fungi</taxon>
        <taxon>Dikarya</taxon>
        <taxon>Ascomycota</taxon>
        <taxon>Pezizomycotina</taxon>
        <taxon>Sordariomycetes</taxon>
        <taxon>Sordariomycetidae</taxon>
        <taxon>Sordariales</taxon>
        <taxon>Podosporaceae</taxon>
        <taxon>Podospora</taxon>
    </lineage>
</organism>
<dbReference type="Pfam" id="PF06985">
    <property type="entry name" value="HET"/>
    <property type="match status" value="1"/>
</dbReference>
<name>A0AAE0TWA2_9PEZI</name>
<dbReference type="Proteomes" id="UP001285441">
    <property type="component" value="Unassembled WGS sequence"/>
</dbReference>
<dbReference type="AlphaFoldDB" id="A0AAE0TWA2"/>
<keyword evidence="4" id="KW-1185">Reference proteome</keyword>
<protein>
    <submittedName>
        <fullName evidence="3">Heterokaryon incompatibility protein-domain-containing protein</fullName>
    </submittedName>
</protein>
<dbReference type="PANTHER" id="PTHR33112">
    <property type="entry name" value="DOMAIN PROTEIN, PUTATIVE-RELATED"/>
    <property type="match status" value="1"/>
</dbReference>
<evidence type="ECO:0000313" key="4">
    <source>
        <dbReference type="Proteomes" id="UP001285441"/>
    </source>
</evidence>
<reference evidence="3" key="2">
    <citation type="submission" date="2023-06" db="EMBL/GenBank/DDBJ databases">
        <authorList>
            <consortium name="Lawrence Berkeley National Laboratory"/>
            <person name="Haridas S."/>
            <person name="Hensen N."/>
            <person name="Bonometti L."/>
            <person name="Westerberg I."/>
            <person name="Brannstrom I.O."/>
            <person name="Guillou S."/>
            <person name="Cros-Aarteil S."/>
            <person name="Calhoun S."/>
            <person name="Kuo A."/>
            <person name="Mondo S."/>
            <person name="Pangilinan J."/>
            <person name="Riley R."/>
            <person name="LaButti K."/>
            <person name="Andreopoulos B."/>
            <person name="Lipzen A."/>
            <person name="Chen C."/>
            <person name="Yanf M."/>
            <person name="Daum C."/>
            <person name="Ng V."/>
            <person name="Clum A."/>
            <person name="Steindorff A."/>
            <person name="Ohm R."/>
            <person name="Martin F."/>
            <person name="Silar P."/>
            <person name="Natvig D."/>
            <person name="Lalanne C."/>
            <person name="Gautier V."/>
            <person name="Ament-velasquez S.L."/>
            <person name="Kruys A."/>
            <person name="Hutchinson M.I."/>
            <person name="Powell A.J."/>
            <person name="Barry K."/>
            <person name="Miller A.N."/>
            <person name="Grigoriev I.V."/>
            <person name="Debuchy R."/>
            <person name="Gladieux P."/>
            <person name="Thoren M.H."/>
            <person name="Johannesson H."/>
        </authorList>
    </citation>
    <scope>NUCLEOTIDE SEQUENCE</scope>
    <source>
        <strain evidence="3">CBS 232.78</strain>
    </source>
</reference>
<dbReference type="PANTHER" id="PTHR33112:SF12">
    <property type="entry name" value="HETEROKARYON INCOMPATIBILITY DOMAIN-CONTAINING PROTEIN"/>
    <property type="match status" value="1"/>
</dbReference>
<reference evidence="3" key="1">
    <citation type="journal article" date="2023" name="Mol. Phylogenet. Evol.">
        <title>Genome-scale phylogeny and comparative genomics of the fungal order Sordariales.</title>
        <authorList>
            <person name="Hensen N."/>
            <person name="Bonometti L."/>
            <person name="Westerberg I."/>
            <person name="Brannstrom I.O."/>
            <person name="Guillou S."/>
            <person name="Cros-Aarteil S."/>
            <person name="Calhoun S."/>
            <person name="Haridas S."/>
            <person name="Kuo A."/>
            <person name="Mondo S."/>
            <person name="Pangilinan J."/>
            <person name="Riley R."/>
            <person name="LaButti K."/>
            <person name="Andreopoulos B."/>
            <person name="Lipzen A."/>
            <person name="Chen C."/>
            <person name="Yan M."/>
            <person name="Daum C."/>
            <person name="Ng V."/>
            <person name="Clum A."/>
            <person name="Steindorff A."/>
            <person name="Ohm R.A."/>
            <person name="Martin F."/>
            <person name="Silar P."/>
            <person name="Natvig D.O."/>
            <person name="Lalanne C."/>
            <person name="Gautier V."/>
            <person name="Ament-Velasquez S.L."/>
            <person name="Kruys A."/>
            <person name="Hutchinson M.I."/>
            <person name="Powell A.J."/>
            <person name="Barry K."/>
            <person name="Miller A.N."/>
            <person name="Grigoriev I.V."/>
            <person name="Debuchy R."/>
            <person name="Gladieux P."/>
            <person name="Hiltunen Thoren M."/>
            <person name="Johannesson H."/>
        </authorList>
    </citation>
    <scope>NUCLEOTIDE SEQUENCE</scope>
    <source>
        <strain evidence="3">CBS 232.78</strain>
    </source>
</reference>
<proteinExistence type="predicted"/>
<evidence type="ECO:0000313" key="3">
    <source>
        <dbReference type="EMBL" id="KAK3381818.1"/>
    </source>
</evidence>
<feature type="region of interest" description="Disordered" evidence="1">
    <location>
        <begin position="78"/>
        <end position="105"/>
    </location>
</feature>
<gene>
    <name evidence="3" type="ORF">B0H63DRAFT_396977</name>
</gene>
<dbReference type="InterPro" id="IPR010730">
    <property type="entry name" value="HET"/>
</dbReference>
<comment type="caution">
    <text evidence="3">The sequence shown here is derived from an EMBL/GenBank/DDBJ whole genome shotgun (WGS) entry which is preliminary data.</text>
</comment>
<sequence>MQSYSDTSLEADDVTECLVEWNLDGPHVDDAQKFVNVSRRLRISWTRKPTTNEGSPSRRDKKEEVYFIYTPPAPAPTTQRPHLVGHDIGPSAASTAETPPSPVRSLDTYEKSERLILNWLDTCEHKHAGMQPLSLGERLGRFRALLASTYFGVIDVVSKRLCPLPIDETTGKPARFAALSYVWGSGSESERKHAALWTTRKNVLSRAKNYGLADDWERFPRTIRDAMKLVKDLGEQQDPNKPQLRYIWVDLLCIVQDSKRSWRDNADNMDLIYGNAYFTICAADGDSSDAGLLSLDPSEMDRPRRATITPDLRLLVSKESESIIEASEWNRRAWTFQERILSRRCIVFVGRRVYFQCRQTNWSQDDNPGETGNGMSSAWRISLHRVHEELEKRPIRFYMTSVAAYTGRSLSQPQDILNAFSGVTQLLEWHLCADMHFGLPTSHFDVALLWKPLAGKHRRKPENLSTETNKDWGDLEFPSWSWSGWMHSTADPGKGVDVVYDADFLFGCLTDFRDWLLNHTWIVWYVRDKKGDLRPLWEGPTVPPASSSRAGHVAHRWRGYKSRPRKGAQWVRYLDTDENRAAGGCVTDDYGRHVESSGRRHVKGEQHKFYRLLPDNPFGLRGPDLDDARSYMFFTGSNSYMSFGEVSQEYRPYQPILQFWTLRGEFHIVRDDGGEGTSESAQNGLQRFHVADAQRDRCGTVVLDKTWAEKNKKDGKMCTFIALSEARSFTKEEWDGWTHYIPSACDDSEWCLFYVMLIARDEERLVWERVGLGKVFQAAFWNDGWSWEEILLG</sequence>
<dbReference type="EMBL" id="JAULSW010000005">
    <property type="protein sequence ID" value="KAK3381818.1"/>
    <property type="molecule type" value="Genomic_DNA"/>
</dbReference>